<evidence type="ECO:0000313" key="9">
    <source>
        <dbReference type="Proteomes" id="UP001312908"/>
    </source>
</evidence>
<organism evidence="8 9">
    <name type="scientific">Sorlinia euscelidii</name>
    <dbReference type="NCBI Taxonomy" id="3081148"/>
    <lineage>
        <taxon>Bacteria</taxon>
        <taxon>Pseudomonadati</taxon>
        <taxon>Pseudomonadota</taxon>
        <taxon>Alphaproteobacteria</taxon>
        <taxon>Acetobacterales</taxon>
        <taxon>Acetobacteraceae</taxon>
        <taxon>Sorlinia</taxon>
    </lineage>
</organism>
<keyword evidence="2" id="KW-0349">Heme</keyword>
<dbReference type="Gene3D" id="3.90.480.20">
    <property type="match status" value="1"/>
</dbReference>
<reference evidence="8 9" key="1">
    <citation type="submission" date="2023-10" db="EMBL/GenBank/DDBJ databases">
        <title>Sorlinia euscelidii gen. nov., sp. nov., an acetic acid bacteria isolated from the gut of Euscelidius variegatus emitter.</title>
        <authorList>
            <person name="Michoud G."/>
            <person name="Marasco R."/>
            <person name="Seferji K."/>
            <person name="Gonella E."/>
            <person name="Garuglieri E."/>
            <person name="Alma A."/>
            <person name="Mapelli F."/>
            <person name="Borin S."/>
            <person name="Daffonchio D."/>
            <person name="Crotti E."/>
        </authorList>
    </citation>
    <scope>NUCLEOTIDE SEQUENCE [LARGE SCALE GENOMIC DNA]</scope>
    <source>
        <strain evidence="8 9">EV16P</strain>
    </source>
</reference>
<dbReference type="PANTHER" id="PTHR32439:SF9">
    <property type="entry name" value="BLR3264 PROTEIN"/>
    <property type="match status" value="1"/>
</dbReference>
<dbReference type="SUPFAM" id="SSF55124">
    <property type="entry name" value="Nitrite/Sulfite reductase N-terminal domain-like"/>
    <property type="match status" value="1"/>
</dbReference>
<evidence type="ECO:0000256" key="5">
    <source>
        <dbReference type="ARBA" id="ARBA00023004"/>
    </source>
</evidence>
<dbReference type="InterPro" id="IPR051329">
    <property type="entry name" value="NIR_SIR_4Fe-4S"/>
</dbReference>
<dbReference type="Gene3D" id="3.30.413.10">
    <property type="entry name" value="Sulfite Reductase Hemoprotein, domain 1"/>
    <property type="match status" value="1"/>
</dbReference>
<dbReference type="InterPro" id="IPR036136">
    <property type="entry name" value="Nit/Sulf_reduc_fer-like_dom_sf"/>
</dbReference>
<comment type="caution">
    <text evidence="8">The sequence shown here is derived from an EMBL/GenBank/DDBJ whole genome shotgun (WGS) entry which is preliminary data.</text>
</comment>
<dbReference type="Pfam" id="PF03460">
    <property type="entry name" value="NIR_SIR_ferr"/>
    <property type="match status" value="1"/>
</dbReference>
<keyword evidence="1" id="KW-0004">4Fe-4S</keyword>
<gene>
    <name evidence="8" type="ORF">DOFOFD_02065</name>
</gene>
<feature type="domain" description="Nitrite/Sulfite reductase ferredoxin-like" evidence="7">
    <location>
        <begin position="13"/>
        <end position="76"/>
    </location>
</feature>
<dbReference type="InterPro" id="IPR005117">
    <property type="entry name" value="NiRdtase/SiRdtase_haem-b_fer"/>
</dbReference>
<evidence type="ECO:0000256" key="4">
    <source>
        <dbReference type="ARBA" id="ARBA00023002"/>
    </source>
</evidence>
<keyword evidence="6" id="KW-0411">Iron-sulfur</keyword>
<evidence type="ECO:0000256" key="2">
    <source>
        <dbReference type="ARBA" id="ARBA00022617"/>
    </source>
</evidence>
<keyword evidence="3" id="KW-0479">Metal-binding</keyword>
<protein>
    <recommendedName>
        <fullName evidence="7">Nitrite/Sulfite reductase ferredoxin-like domain-containing protein</fullName>
    </recommendedName>
</protein>
<proteinExistence type="predicted"/>
<evidence type="ECO:0000256" key="1">
    <source>
        <dbReference type="ARBA" id="ARBA00022485"/>
    </source>
</evidence>
<sequence length="372" mass="39849">MLIKGWCPGLHKPMEAKDGFLIRLTPPGSVLKSGQLNIIAETAARYGRGIVQVTMRGNLQIRGLRAQSVATCQRILIDAALSDPAPSLERIRQSVLMSPLHAIDPECAPETAEIASRLMAALAQHPLPDSLPPKFCFGVDGGGFLPVGSMVADITASCAGHAWHVHCGQETRILEAPKVAAAMMRFAAEYAISQPGCRIVTPRTVSAAPLHRLIGRLPAGWRGYGVALGLLKSDDIHQIAENLDEIRLLPGRGFMTPKALSMPCLVTDPDDKMAQIFACCGVEGCTHAHMDTIRDARYFADALTAKTRLHVSGCRKGCAHPGKADVTLVAAENGYTVIKNGNTQGAETHQIMTREAIGTMLKSQSEADALRK</sequence>
<name>A0ABU7TZ40_9PROT</name>
<dbReference type="Proteomes" id="UP001312908">
    <property type="component" value="Unassembled WGS sequence"/>
</dbReference>
<evidence type="ECO:0000256" key="3">
    <source>
        <dbReference type="ARBA" id="ARBA00022723"/>
    </source>
</evidence>
<evidence type="ECO:0000256" key="6">
    <source>
        <dbReference type="ARBA" id="ARBA00023014"/>
    </source>
</evidence>
<accession>A0ABU7TZ40</accession>
<evidence type="ECO:0000259" key="7">
    <source>
        <dbReference type="Pfam" id="PF03460"/>
    </source>
</evidence>
<keyword evidence="4" id="KW-0560">Oxidoreductase</keyword>
<dbReference type="InterPro" id="IPR006066">
    <property type="entry name" value="NO2/SO3_Rdtase_FeS/sirohaem_BS"/>
</dbReference>
<dbReference type="RefSeq" id="WP_394818787.1">
    <property type="nucleotide sequence ID" value="NZ_JAWJZY010000001.1"/>
</dbReference>
<dbReference type="SUPFAM" id="SSF56014">
    <property type="entry name" value="Nitrite and sulphite reductase 4Fe-4S domain-like"/>
    <property type="match status" value="1"/>
</dbReference>
<dbReference type="PANTHER" id="PTHR32439">
    <property type="entry name" value="FERREDOXIN--NITRITE REDUCTASE, CHLOROPLASTIC"/>
    <property type="match status" value="1"/>
</dbReference>
<keyword evidence="5" id="KW-0408">Iron</keyword>
<evidence type="ECO:0000313" key="8">
    <source>
        <dbReference type="EMBL" id="MEE8657799.1"/>
    </source>
</evidence>
<dbReference type="PROSITE" id="PS00365">
    <property type="entry name" value="NIR_SIR"/>
    <property type="match status" value="1"/>
</dbReference>
<dbReference type="InterPro" id="IPR045854">
    <property type="entry name" value="NO2/SO3_Rdtase_4Fe4S_sf"/>
</dbReference>
<keyword evidence="9" id="KW-1185">Reference proteome</keyword>
<dbReference type="EMBL" id="JAWJZY010000001">
    <property type="protein sequence ID" value="MEE8657799.1"/>
    <property type="molecule type" value="Genomic_DNA"/>
</dbReference>